<reference evidence="1 2" key="2">
    <citation type="journal article" date="2009" name="PLoS ONE">
        <title>An integrated genetic and cytogenetic map of the cucumber genome.</title>
        <authorList>
            <person name="Ren Y."/>
            <person name="Zhang Z."/>
            <person name="Liu J."/>
            <person name="Staub J.E."/>
            <person name="Han Y."/>
            <person name="Cheng Z."/>
            <person name="Li X."/>
            <person name="Lu J."/>
            <person name="Miao H."/>
            <person name="Kang H."/>
            <person name="Xie B."/>
            <person name="Gu X."/>
            <person name="Wang X."/>
            <person name="Du Y."/>
            <person name="Jin W."/>
            <person name="Huang S."/>
        </authorList>
    </citation>
    <scope>NUCLEOTIDE SEQUENCE [LARGE SCALE GENOMIC DNA]</scope>
    <source>
        <strain evidence="2">cv. 9930</strain>
    </source>
</reference>
<keyword evidence="2" id="KW-1185">Reference proteome</keyword>
<evidence type="ECO:0000313" key="2">
    <source>
        <dbReference type="Proteomes" id="UP000029981"/>
    </source>
</evidence>
<name>A0A0A0KZD7_CUCSA</name>
<dbReference type="Gramene" id="KGN53251">
    <property type="protein sequence ID" value="KGN53251"/>
    <property type="gene ID" value="Csa_4G038685"/>
</dbReference>
<reference evidence="1 2" key="3">
    <citation type="journal article" date="2010" name="BMC Genomics">
        <title>Transcriptome sequencing and comparative analysis of cucumber flowers with different sex types.</title>
        <authorList>
            <person name="Guo S."/>
            <person name="Zheng Y."/>
            <person name="Joung J.G."/>
            <person name="Liu S."/>
            <person name="Zhang Z."/>
            <person name="Crasta O.R."/>
            <person name="Sobral B.W."/>
            <person name="Xu Y."/>
            <person name="Huang S."/>
            <person name="Fei Z."/>
        </authorList>
    </citation>
    <scope>NUCLEOTIDE SEQUENCE [LARGE SCALE GENOMIC DNA]</scope>
    <source>
        <strain evidence="2">cv. 9930</strain>
    </source>
</reference>
<dbReference type="EMBL" id="CM002925">
    <property type="protein sequence ID" value="KGN53251.1"/>
    <property type="molecule type" value="Genomic_DNA"/>
</dbReference>
<evidence type="ECO:0000313" key="1">
    <source>
        <dbReference type="EMBL" id="KGN53251.1"/>
    </source>
</evidence>
<dbReference type="AlphaFoldDB" id="A0A0A0KZD7"/>
<proteinExistence type="predicted"/>
<accession>A0A0A0KZD7</accession>
<sequence length="95" mass="11019">MNDLPCKRTCHGKGRMTKSYQNSSTSKKRINTDIFYIHNHSSTLSHAFIIMIQDDTASIENLSTDLLHRINEQVSDEIHYIYSTVPLHLQLRHHA</sequence>
<protein>
    <submittedName>
        <fullName evidence="1">Uncharacterized protein</fullName>
    </submittedName>
</protein>
<dbReference type="Proteomes" id="UP000029981">
    <property type="component" value="Chromosome 4"/>
</dbReference>
<organism evidence="1 2">
    <name type="scientific">Cucumis sativus</name>
    <name type="common">Cucumber</name>
    <dbReference type="NCBI Taxonomy" id="3659"/>
    <lineage>
        <taxon>Eukaryota</taxon>
        <taxon>Viridiplantae</taxon>
        <taxon>Streptophyta</taxon>
        <taxon>Embryophyta</taxon>
        <taxon>Tracheophyta</taxon>
        <taxon>Spermatophyta</taxon>
        <taxon>Magnoliopsida</taxon>
        <taxon>eudicotyledons</taxon>
        <taxon>Gunneridae</taxon>
        <taxon>Pentapetalae</taxon>
        <taxon>rosids</taxon>
        <taxon>fabids</taxon>
        <taxon>Cucurbitales</taxon>
        <taxon>Cucurbitaceae</taxon>
        <taxon>Benincaseae</taxon>
        <taxon>Cucumis</taxon>
    </lineage>
</organism>
<reference evidence="1 2" key="1">
    <citation type="journal article" date="2009" name="Nat. Genet.">
        <title>The genome of the cucumber, Cucumis sativus L.</title>
        <authorList>
            <person name="Huang S."/>
            <person name="Li R."/>
            <person name="Zhang Z."/>
            <person name="Li L."/>
            <person name="Gu X."/>
            <person name="Fan W."/>
            <person name="Lucas W.J."/>
            <person name="Wang X."/>
            <person name="Xie B."/>
            <person name="Ni P."/>
            <person name="Ren Y."/>
            <person name="Zhu H."/>
            <person name="Li J."/>
            <person name="Lin K."/>
            <person name="Jin W."/>
            <person name="Fei Z."/>
            <person name="Li G."/>
            <person name="Staub J."/>
            <person name="Kilian A."/>
            <person name="van der Vossen E.A."/>
            <person name="Wu Y."/>
            <person name="Guo J."/>
            <person name="He J."/>
            <person name="Jia Z."/>
            <person name="Ren Y."/>
            <person name="Tian G."/>
            <person name="Lu Y."/>
            <person name="Ruan J."/>
            <person name="Qian W."/>
            <person name="Wang M."/>
            <person name="Huang Q."/>
            <person name="Li B."/>
            <person name="Xuan Z."/>
            <person name="Cao J."/>
            <person name="Asan"/>
            <person name="Wu Z."/>
            <person name="Zhang J."/>
            <person name="Cai Q."/>
            <person name="Bai Y."/>
            <person name="Zhao B."/>
            <person name="Han Y."/>
            <person name="Li Y."/>
            <person name="Li X."/>
            <person name="Wang S."/>
            <person name="Shi Q."/>
            <person name="Liu S."/>
            <person name="Cho W.K."/>
            <person name="Kim J.Y."/>
            <person name="Xu Y."/>
            <person name="Heller-Uszynska K."/>
            <person name="Miao H."/>
            <person name="Cheng Z."/>
            <person name="Zhang S."/>
            <person name="Wu J."/>
            <person name="Yang Y."/>
            <person name="Kang H."/>
            <person name="Li M."/>
            <person name="Liang H."/>
            <person name="Ren X."/>
            <person name="Shi Z."/>
            <person name="Wen M."/>
            <person name="Jian M."/>
            <person name="Yang H."/>
            <person name="Zhang G."/>
            <person name="Yang Z."/>
            <person name="Chen R."/>
            <person name="Liu S."/>
            <person name="Li J."/>
            <person name="Ma L."/>
            <person name="Liu H."/>
            <person name="Zhou Y."/>
            <person name="Zhao J."/>
            <person name="Fang X."/>
            <person name="Li G."/>
            <person name="Fang L."/>
            <person name="Li Y."/>
            <person name="Liu D."/>
            <person name="Zheng H."/>
            <person name="Zhang Y."/>
            <person name="Qin N."/>
            <person name="Li Z."/>
            <person name="Yang G."/>
            <person name="Yang S."/>
            <person name="Bolund L."/>
            <person name="Kristiansen K."/>
            <person name="Zheng H."/>
            <person name="Li S."/>
            <person name="Zhang X."/>
            <person name="Yang H."/>
            <person name="Wang J."/>
            <person name="Sun R."/>
            <person name="Zhang B."/>
            <person name="Jiang S."/>
            <person name="Wang J."/>
            <person name="Du Y."/>
            <person name="Li S."/>
        </authorList>
    </citation>
    <scope>NUCLEOTIDE SEQUENCE [LARGE SCALE GENOMIC DNA]</scope>
    <source>
        <strain evidence="2">cv. 9930</strain>
    </source>
</reference>
<reference evidence="1 2" key="4">
    <citation type="journal article" date="2011" name="BMC Genomics">
        <title>RNA-Seq improves annotation of protein-coding genes in the cucumber genome.</title>
        <authorList>
            <person name="Li Z."/>
            <person name="Zhang Z."/>
            <person name="Yan P."/>
            <person name="Huang S."/>
            <person name="Fei Z."/>
            <person name="Lin K."/>
        </authorList>
    </citation>
    <scope>NUCLEOTIDE SEQUENCE [LARGE SCALE GENOMIC DNA]</scope>
    <source>
        <strain evidence="2">cv. 9930</strain>
    </source>
</reference>
<gene>
    <name evidence="1" type="ORF">Csa_4G038685</name>
</gene>